<evidence type="ECO:0000313" key="1">
    <source>
        <dbReference type="EMBL" id="ADM28194.1"/>
    </source>
</evidence>
<keyword evidence="2" id="KW-1185">Reference proteome</keyword>
<evidence type="ECO:0000313" key="2">
    <source>
        <dbReference type="Proteomes" id="UP000001304"/>
    </source>
</evidence>
<dbReference type="STRING" id="583356.Igag_1391"/>
<dbReference type="BioCyc" id="IAGG583356:GHAH-1379-MONOMER"/>
<dbReference type="Proteomes" id="UP000001304">
    <property type="component" value="Chromosome"/>
</dbReference>
<sequence length="81" mass="9390">MCNIRVVSKVLRPRGTNASGHRGWYEVKCRICAKKMYIGDDIIYHCPKCAQKYNAYFCLADAKRLHMRCPYCSSELTLVLQ</sequence>
<accession>E0SQ63</accession>
<organism evidence="1 2">
    <name type="scientific">Ignisphaera aggregans (strain DSM 17230 / JCM 13409 / AQ1.S1)</name>
    <dbReference type="NCBI Taxonomy" id="583356"/>
    <lineage>
        <taxon>Archaea</taxon>
        <taxon>Thermoproteota</taxon>
        <taxon>Thermoprotei</taxon>
        <taxon>Desulfurococcales</taxon>
        <taxon>Desulfurococcaceae</taxon>
        <taxon>Ignisphaera</taxon>
    </lineage>
</organism>
<gene>
    <name evidence="1" type="ordered locus">Igag_1391</name>
</gene>
<protein>
    <submittedName>
        <fullName evidence="1">Uncharacterized protein</fullName>
    </submittedName>
</protein>
<dbReference type="Gene3D" id="2.10.290.10">
    <property type="entry name" value="YfgJ-like"/>
    <property type="match status" value="1"/>
</dbReference>
<dbReference type="EMBL" id="CP002098">
    <property type="protein sequence ID" value="ADM28194.1"/>
    <property type="molecule type" value="Genomic_DNA"/>
</dbReference>
<dbReference type="KEGG" id="iag:Igag_1391"/>
<dbReference type="AlphaFoldDB" id="E0SQ63"/>
<dbReference type="InterPro" id="IPR029037">
    <property type="entry name" value="DUF1407/YfgJ-like_sf"/>
</dbReference>
<dbReference type="HOGENOM" id="CLU_2629676_0_0_2"/>
<name>E0SQ63_IGNAA</name>
<proteinExistence type="predicted"/>
<reference evidence="1 2" key="1">
    <citation type="journal article" date="2010" name="Stand. Genomic Sci.">
        <title>Complete genome sequence of Ignisphaera aggregans type strain (AQ1.S1).</title>
        <authorList>
            <person name="Goker M."/>
            <person name="Held B."/>
            <person name="Lapidus A."/>
            <person name="Nolan M."/>
            <person name="Spring S."/>
            <person name="Yasawong M."/>
            <person name="Lucas S."/>
            <person name="Glavina Del Rio T."/>
            <person name="Tice H."/>
            <person name="Cheng J.F."/>
            <person name="Goodwin L."/>
            <person name="Tapia R."/>
            <person name="Pitluck S."/>
            <person name="Liolios K."/>
            <person name="Ivanova N."/>
            <person name="Mavromatis K."/>
            <person name="Mikhailova N."/>
            <person name="Pati A."/>
            <person name="Chen A."/>
            <person name="Palaniappan K."/>
            <person name="Brambilla E."/>
            <person name="Land M."/>
            <person name="Hauser L."/>
            <person name="Chang Y.J."/>
            <person name="Jeffries C.D."/>
            <person name="Brettin T."/>
            <person name="Detter J.C."/>
            <person name="Han C."/>
            <person name="Rohde M."/>
            <person name="Sikorski J."/>
            <person name="Woyke T."/>
            <person name="Bristow J."/>
            <person name="Eisen J.A."/>
            <person name="Markowitz V."/>
            <person name="Hugenholtz P."/>
            <person name="Kyrpides N.C."/>
            <person name="Klenk H.P."/>
        </authorList>
    </citation>
    <scope>NUCLEOTIDE SEQUENCE [LARGE SCALE GENOMIC DNA]</scope>
    <source>
        <strain evidence="2">DSM 17230 / JCM 13409 / AQ1.S1</strain>
    </source>
</reference>